<dbReference type="InterPro" id="IPR001789">
    <property type="entry name" value="Sig_transdc_resp-reg_receiver"/>
</dbReference>
<organism evidence="3 4">
    <name type="scientific">Skermanella aerolata</name>
    <dbReference type="NCBI Taxonomy" id="393310"/>
    <lineage>
        <taxon>Bacteria</taxon>
        <taxon>Pseudomonadati</taxon>
        <taxon>Pseudomonadota</taxon>
        <taxon>Alphaproteobacteria</taxon>
        <taxon>Rhodospirillales</taxon>
        <taxon>Azospirillaceae</taxon>
        <taxon>Skermanella</taxon>
    </lineage>
</organism>
<protein>
    <recommendedName>
        <fullName evidence="2">Response regulatory domain-containing protein</fullName>
    </recommendedName>
</protein>
<keyword evidence="4" id="KW-1185">Reference proteome</keyword>
<dbReference type="GO" id="GO:0000160">
    <property type="term" value="P:phosphorelay signal transduction system"/>
    <property type="evidence" value="ECO:0007669"/>
    <property type="project" value="InterPro"/>
</dbReference>
<reference evidence="3 4" key="1">
    <citation type="submission" date="2019-07" db="EMBL/GenBank/DDBJ databases">
        <title>Whole genome shotgun sequence of Skermanella aerolata NBRC 106429.</title>
        <authorList>
            <person name="Hosoyama A."/>
            <person name="Uohara A."/>
            <person name="Ohji S."/>
            <person name="Ichikawa N."/>
        </authorList>
    </citation>
    <scope>NUCLEOTIDE SEQUENCE [LARGE SCALE GENOMIC DNA]</scope>
    <source>
        <strain evidence="3 4">NBRC 106429</strain>
    </source>
</reference>
<proteinExistence type="predicted"/>
<feature type="domain" description="Response regulatory" evidence="2">
    <location>
        <begin position="5"/>
        <end position="116"/>
    </location>
</feature>
<feature type="modified residue" description="4-aspartylphosphate" evidence="1">
    <location>
        <position position="55"/>
    </location>
</feature>
<evidence type="ECO:0000259" key="2">
    <source>
        <dbReference type="PROSITE" id="PS50110"/>
    </source>
</evidence>
<dbReference type="Proteomes" id="UP000321523">
    <property type="component" value="Unassembled WGS sequence"/>
</dbReference>
<dbReference type="AlphaFoldDB" id="A0A512DND6"/>
<keyword evidence="1" id="KW-0597">Phosphoprotein</keyword>
<name>A0A512DND6_9PROT</name>
<evidence type="ECO:0000313" key="4">
    <source>
        <dbReference type="Proteomes" id="UP000321523"/>
    </source>
</evidence>
<sequence length="127" mass="13664">MNDRRALVAEDTLLVLIALEMILEQHGIQVVGPASTVGEALALAETAAADIAILDVNLHGEMIFPVADCLIGRGIPVIFTTGYTLKDSLPPHLQTVPTIRKPYKAKDLMELVGQAFGLSDMKLEECP</sequence>
<evidence type="ECO:0000313" key="3">
    <source>
        <dbReference type="EMBL" id="GEO37958.1"/>
    </source>
</evidence>
<dbReference type="SUPFAM" id="SSF52172">
    <property type="entry name" value="CheY-like"/>
    <property type="match status" value="1"/>
</dbReference>
<gene>
    <name evidence="3" type="ORF">SAE02_21060</name>
</gene>
<accession>A0A512DND6</accession>
<dbReference type="InterPro" id="IPR011006">
    <property type="entry name" value="CheY-like_superfamily"/>
</dbReference>
<evidence type="ECO:0000256" key="1">
    <source>
        <dbReference type="PROSITE-ProRule" id="PRU00169"/>
    </source>
</evidence>
<dbReference type="SMART" id="SM00448">
    <property type="entry name" value="REC"/>
    <property type="match status" value="1"/>
</dbReference>
<dbReference type="RefSeq" id="WP_044430914.1">
    <property type="nucleotide sequence ID" value="NZ_BJYZ01000008.1"/>
</dbReference>
<dbReference type="Gene3D" id="3.40.50.2300">
    <property type="match status" value="1"/>
</dbReference>
<dbReference type="EMBL" id="BJYZ01000008">
    <property type="protein sequence ID" value="GEO37958.1"/>
    <property type="molecule type" value="Genomic_DNA"/>
</dbReference>
<dbReference type="OrthoDB" id="582170at2"/>
<dbReference type="PROSITE" id="PS50110">
    <property type="entry name" value="RESPONSE_REGULATORY"/>
    <property type="match status" value="1"/>
</dbReference>
<dbReference type="Pfam" id="PF00072">
    <property type="entry name" value="Response_reg"/>
    <property type="match status" value="1"/>
</dbReference>
<comment type="caution">
    <text evidence="3">The sequence shown here is derived from an EMBL/GenBank/DDBJ whole genome shotgun (WGS) entry which is preliminary data.</text>
</comment>